<dbReference type="GO" id="GO:0000155">
    <property type="term" value="F:phosphorelay sensor kinase activity"/>
    <property type="evidence" value="ECO:0007669"/>
    <property type="project" value="InterPro"/>
</dbReference>
<dbReference type="InterPro" id="IPR035965">
    <property type="entry name" value="PAS-like_dom_sf"/>
</dbReference>
<dbReference type="SUPFAM" id="SSF55874">
    <property type="entry name" value="ATPase domain of HSP90 chaperone/DNA topoisomerase II/histidine kinase"/>
    <property type="match status" value="1"/>
</dbReference>
<feature type="coiled-coil region" evidence="5">
    <location>
        <begin position="149"/>
        <end position="176"/>
    </location>
</feature>
<dbReference type="PANTHER" id="PTHR43065:SF42">
    <property type="entry name" value="TWO-COMPONENT SENSOR PPRA"/>
    <property type="match status" value="1"/>
</dbReference>
<keyword evidence="5" id="KW-0175">Coiled coil</keyword>
<dbReference type="EC" id="2.7.13.3" evidence="2"/>
<feature type="domain" description="Histidine kinase" evidence="7">
    <location>
        <begin position="185"/>
        <end position="409"/>
    </location>
</feature>
<comment type="caution">
    <text evidence="9">The sequence shown here is derived from an EMBL/GenBank/DDBJ whole genome shotgun (WGS) entry which is preliminary data.</text>
</comment>
<dbReference type="InterPro" id="IPR036890">
    <property type="entry name" value="HATPase_C_sf"/>
</dbReference>
<evidence type="ECO:0000259" key="8">
    <source>
        <dbReference type="PROSITE" id="PS50110"/>
    </source>
</evidence>
<organism evidence="9 10">
    <name type="scientific">Chlorobaculum thiosulfatiphilum</name>
    <name type="common">Chlorobium limicola f.sp. thiosulfatophilum</name>
    <dbReference type="NCBI Taxonomy" id="115852"/>
    <lineage>
        <taxon>Bacteria</taxon>
        <taxon>Pseudomonadati</taxon>
        <taxon>Chlorobiota</taxon>
        <taxon>Chlorobiia</taxon>
        <taxon>Chlorobiales</taxon>
        <taxon>Chlorobiaceae</taxon>
        <taxon>Chlorobaculum</taxon>
    </lineage>
</organism>
<dbReference type="SMART" id="SM00448">
    <property type="entry name" value="REC"/>
    <property type="match status" value="1"/>
</dbReference>
<protein>
    <recommendedName>
        <fullName evidence="2">histidine kinase</fullName>
        <ecNumber evidence="2">2.7.13.3</ecNumber>
    </recommendedName>
</protein>
<feature type="compositionally biased region" description="Polar residues" evidence="6">
    <location>
        <begin position="1"/>
        <end position="10"/>
    </location>
</feature>
<dbReference type="InterPro" id="IPR011006">
    <property type="entry name" value="CheY-like_superfamily"/>
</dbReference>
<evidence type="ECO:0000313" key="10">
    <source>
        <dbReference type="Proteomes" id="UP000308271"/>
    </source>
</evidence>
<feature type="region of interest" description="Disordered" evidence="6">
    <location>
        <begin position="1"/>
        <end position="20"/>
    </location>
</feature>
<keyword evidence="10" id="KW-1185">Reference proteome</keyword>
<dbReference type="SMART" id="SM00388">
    <property type="entry name" value="HisKA"/>
    <property type="match status" value="1"/>
</dbReference>
<feature type="domain" description="Response regulatory" evidence="8">
    <location>
        <begin position="431"/>
        <end position="547"/>
    </location>
</feature>
<dbReference type="InterPro" id="IPR000014">
    <property type="entry name" value="PAS"/>
</dbReference>
<dbReference type="InterPro" id="IPR004358">
    <property type="entry name" value="Sig_transdc_His_kin-like_C"/>
</dbReference>
<dbReference type="PRINTS" id="PR00344">
    <property type="entry name" value="BCTRLSENSOR"/>
</dbReference>
<dbReference type="PROSITE" id="PS50109">
    <property type="entry name" value="HIS_KIN"/>
    <property type="match status" value="1"/>
</dbReference>
<dbReference type="NCBIfam" id="TIGR00229">
    <property type="entry name" value="sensory_box"/>
    <property type="match status" value="1"/>
</dbReference>
<name>A0A5C4S7Z5_CHLTI</name>
<dbReference type="InterPro" id="IPR003661">
    <property type="entry name" value="HisK_dim/P_dom"/>
</dbReference>
<dbReference type="Gene3D" id="3.40.50.2300">
    <property type="match status" value="1"/>
</dbReference>
<proteinExistence type="predicted"/>
<dbReference type="OrthoDB" id="9783713at2"/>
<dbReference type="Gene3D" id="3.30.450.20">
    <property type="entry name" value="PAS domain"/>
    <property type="match status" value="1"/>
</dbReference>
<dbReference type="InterPro" id="IPR005467">
    <property type="entry name" value="His_kinase_dom"/>
</dbReference>
<dbReference type="Pfam" id="PF00072">
    <property type="entry name" value="Response_reg"/>
    <property type="match status" value="1"/>
</dbReference>
<evidence type="ECO:0000256" key="1">
    <source>
        <dbReference type="ARBA" id="ARBA00000085"/>
    </source>
</evidence>
<evidence type="ECO:0000256" key="3">
    <source>
        <dbReference type="ARBA" id="ARBA00022553"/>
    </source>
</evidence>
<dbReference type="SUPFAM" id="SSF47384">
    <property type="entry name" value="Homodimeric domain of signal transducing histidine kinase"/>
    <property type="match status" value="1"/>
</dbReference>
<dbReference type="SUPFAM" id="SSF55785">
    <property type="entry name" value="PYP-like sensor domain (PAS domain)"/>
    <property type="match status" value="1"/>
</dbReference>
<dbReference type="RefSeq" id="WP_139456240.1">
    <property type="nucleotide sequence ID" value="NZ_VDCH01000004.1"/>
</dbReference>
<evidence type="ECO:0000256" key="4">
    <source>
        <dbReference type="PROSITE-ProRule" id="PRU00169"/>
    </source>
</evidence>
<dbReference type="InterPro" id="IPR001789">
    <property type="entry name" value="Sig_transdc_resp-reg_receiver"/>
</dbReference>
<dbReference type="AlphaFoldDB" id="A0A5C4S7Z5"/>
<dbReference type="CDD" id="cd00156">
    <property type="entry name" value="REC"/>
    <property type="match status" value="1"/>
</dbReference>
<evidence type="ECO:0000259" key="7">
    <source>
        <dbReference type="PROSITE" id="PS50109"/>
    </source>
</evidence>
<reference evidence="9 10" key="1">
    <citation type="submission" date="2019-05" db="EMBL/GenBank/DDBJ databases">
        <title>Draft Whole-Genome sequence of the green sulfur bacterium Chlorobaculum thiosulfatiphilum DSM 249.</title>
        <authorList>
            <person name="Meyer T.E."/>
            <person name="Kyndt J.A."/>
        </authorList>
    </citation>
    <scope>NUCLEOTIDE SEQUENCE [LARGE SCALE GENOMIC DNA]</scope>
    <source>
        <strain evidence="9 10">DSM 249</strain>
    </source>
</reference>
<evidence type="ECO:0000313" key="9">
    <source>
        <dbReference type="EMBL" id="TNJ39624.1"/>
    </source>
</evidence>
<keyword evidence="3 4" id="KW-0597">Phosphoprotein</keyword>
<feature type="modified residue" description="4-aspartylphosphate" evidence="4">
    <location>
        <position position="482"/>
    </location>
</feature>
<sequence length="550" mass="60546">MPGNLRKSTPQPLPFDKFLSSDPHASSDAITDYGTTTYNTLAAVTELYDAIPASVIIIDARMRLVGWNRFSRDSINGLSDHEMPGIDPLKRVHPDDLPEMTRKARDIIDFDTEESGEFRMYHKSGPPYKWATFRGKRAVIEGEPCVVAVVTEITELKEAEAQQQKLQEQLLQFQKMELVGQLAGGIAHDFNNTLAAIIGNTGLAIEKLDPASPAVSNITDIHKLALRSAEMTRQLLAFARKQTATPKVFELNEAVSECIHLHRSLIGNNIRIEWNPHGEPVQVKLDPMQLDQILSNLLVNARDAITGSGRIRIGCQTVRLAQADCVIGRPELAPGAYVKLSVSDNGSGIEASALPHIYEPFFSTKEVGKGTGLGLSTVYGIVMQNKGRIECHSEPGKGTAFTVYLPLHHDERHANDGAAEKTKAAPNAAETILVADGEPFILTLIQDILESRDCTVLVAKDAAECLQIANECARALDLLVADIMLPDMNGMEMSRLLKQRNPSMKLLFMSAHAPEPFARSWAEEHEMNFIQKPFSISDFTETIDRVLNPA</sequence>
<gene>
    <name evidence="9" type="ORF">FGF66_03060</name>
</gene>
<evidence type="ECO:0000256" key="2">
    <source>
        <dbReference type="ARBA" id="ARBA00012438"/>
    </source>
</evidence>
<accession>A0A5C4S7Z5</accession>
<dbReference type="InterPro" id="IPR003594">
    <property type="entry name" value="HATPase_dom"/>
</dbReference>
<comment type="catalytic activity">
    <reaction evidence="1">
        <text>ATP + protein L-histidine = ADP + protein N-phospho-L-histidine.</text>
        <dbReference type="EC" id="2.7.13.3"/>
    </reaction>
</comment>
<dbReference type="InterPro" id="IPR036097">
    <property type="entry name" value="HisK_dim/P_sf"/>
</dbReference>
<dbReference type="CDD" id="cd00130">
    <property type="entry name" value="PAS"/>
    <property type="match status" value="1"/>
</dbReference>
<dbReference type="PROSITE" id="PS50110">
    <property type="entry name" value="RESPONSE_REGULATORY"/>
    <property type="match status" value="1"/>
</dbReference>
<dbReference type="Pfam" id="PF02518">
    <property type="entry name" value="HATPase_c"/>
    <property type="match status" value="1"/>
</dbReference>
<dbReference type="Proteomes" id="UP000308271">
    <property type="component" value="Unassembled WGS sequence"/>
</dbReference>
<dbReference type="Gene3D" id="1.10.287.130">
    <property type="match status" value="1"/>
</dbReference>
<dbReference type="SMART" id="SM00387">
    <property type="entry name" value="HATPase_c"/>
    <property type="match status" value="1"/>
</dbReference>
<dbReference type="EMBL" id="VDCH01000004">
    <property type="protein sequence ID" value="TNJ39624.1"/>
    <property type="molecule type" value="Genomic_DNA"/>
</dbReference>
<evidence type="ECO:0000256" key="6">
    <source>
        <dbReference type="SAM" id="MobiDB-lite"/>
    </source>
</evidence>
<evidence type="ECO:0000256" key="5">
    <source>
        <dbReference type="SAM" id="Coils"/>
    </source>
</evidence>
<dbReference type="Gene3D" id="3.30.565.10">
    <property type="entry name" value="Histidine kinase-like ATPase, C-terminal domain"/>
    <property type="match status" value="1"/>
</dbReference>
<dbReference type="SUPFAM" id="SSF52172">
    <property type="entry name" value="CheY-like"/>
    <property type="match status" value="1"/>
</dbReference>
<dbReference type="CDD" id="cd00082">
    <property type="entry name" value="HisKA"/>
    <property type="match status" value="1"/>
</dbReference>
<dbReference type="PANTHER" id="PTHR43065">
    <property type="entry name" value="SENSOR HISTIDINE KINASE"/>
    <property type="match status" value="1"/>
</dbReference>